<dbReference type="Proteomes" id="UP000075243">
    <property type="component" value="Unassembled WGS sequence"/>
</dbReference>
<organism evidence="2 3">
    <name type="scientific">Cajanus cajan</name>
    <name type="common">Pigeon pea</name>
    <name type="synonym">Cajanus indicus</name>
    <dbReference type="NCBI Taxonomy" id="3821"/>
    <lineage>
        <taxon>Eukaryota</taxon>
        <taxon>Viridiplantae</taxon>
        <taxon>Streptophyta</taxon>
        <taxon>Embryophyta</taxon>
        <taxon>Tracheophyta</taxon>
        <taxon>Spermatophyta</taxon>
        <taxon>Magnoliopsida</taxon>
        <taxon>eudicotyledons</taxon>
        <taxon>Gunneridae</taxon>
        <taxon>Pentapetalae</taxon>
        <taxon>rosids</taxon>
        <taxon>fabids</taxon>
        <taxon>Fabales</taxon>
        <taxon>Fabaceae</taxon>
        <taxon>Papilionoideae</taxon>
        <taxon>50 kb inversion clade</taxon>
        <taxon>NPAAA clade</taxon>
        <taxon>indigoferoid/millettioid clade</taxon>
        <taxon>Phaseoleae</taxon>
        <taxon>Cajanus</taxon>
    </lineage>
</organism>
<dbReference type="Gene3D" id="3.40.50.2000">
    <property type="entry name" value="Glycogen Phosphorylase B"/>
    <property type="match status" value="1"/>
</dbReference>
<dbReference type="GO" id="GO:0080044">
    <property type="term" value="F:quercetin 7-O-glucosyltransferase activity"/>
    <property type="evidence" value="ECO:0007669"/>
    <property type="project" value="TreeGrafter"/>
</dbReference>
<dbReference type="AlphaFoldDB" id="A0A151RGP2"/>
<sequence length="212" mass="23996">MENQRIRSKAHCLVLSYPGQGHINPMIQFSKLLERQGVRITLVTTRSYSKNLLKVPHSMALETISDGFDEGGIAEAGSYKAYLDRFHKVGPETLAQVLEKLGESKNHVDCLIYDSFFPWALDVAKRFGIVGASYLTQDMAVNNIYYHVHLGKLRAPLTQHEISLPKLPRTCHRFSLRMNKIQLSLILRSLSSPISTKLTGSYAIHSTTWIKR</sequence>
<comment type="similarity">
    <text evidence="1">Belongs to the UDP-glycosyltransferase family.</text>
</comment>
<evidence type="ECO:0000313" key="2">
    <source>
        <dbReference type="EMBL" id="KYP41625.1"/>
    </source>
</evidence>
<name>A0A151RGP2_CAJCA</name>
<dbReference type="STRING" id="3821.A0A151RGP2"/>
<dbReference type="PANTHER" id="PTHR11926:SF1545">
    <property type="entry name" value="GLYCOSYLTRANSFERASE"/>
    <property type="match status" value="1"/>
</dbReference>
<dbReference type="EMBL" id="KQ483761">
    <property type="protein sequence ID" value="KYP41625.1"/>
    <property type="molecule type" value="Genomic_DNA"/>
</dbReference>
<dbReference type="OMA" id="IMENTTE"/>
<dbReference type="Gramene" id="C.cajan_36514.t">
    <property type="protein sequence ID" value="C.cajan_36514.t.cds1"/>
    <property type="gene ID" value="C.cajan_36514"/>
</dbReference>
<protein>
    <submittedName>
        <fullName evidence="2">Indole-3-acetate beta-glucosyltransferase</fullName>
    </submittedName>
</protein>
<dbReference type="GO" id="GO:0080043">
    <property type="term" value="F:quercetin 3-O-glucosyltransferase activity"/>
    <property type="evidence" value="ECO:0007669"/>
    <property type="project" value="TreeGrafter"/>
</dbReference>
<reference evidence="2" key="1">
    <citation type="journal article" date="2012" name="Nat. Biotechnol.">
        <title>Draft genome sequence of pigeonpea (Cajanus cajan), an orphan legume crop of resource-poor farmers.</title>
        <authorList>
            <person name="Varshney R.K."/>
            <person name="Chen W."/>
            <person name="Li Y."/>
            <person name="Bharti A.K."/>
            <person name="Saxena R.K."/>
            <person name="Schlueter J.A."/>
            <person name="Donoghue M.T."/>
            <person name="Azam S."/>
            <person name="Fan G."/>
            <person name="Whaley A.M."/>
            <person name="Farmer A.D."/>
            <person name="Sheridan J."/>
            <person name="Iwata A."/>
            <person name="Tuteja R."/>
            <person name="Penmetsa R.V."/>
            <person name="Wu W."/>
            <person name="Upadhyaya H.D."/>
            <person name="Yang S.P."/>
            <person name="Shah T."/>
            <person name="Saxena K.B."/>
            <person name="Michael T."/>
            <person name="McCombie W.R."/>
            <person name="Yang B."/>
            <person name="Zhang G."/>
            <person name="Yang H."/>
            <person name="Wang J."/>
            <person name="Spillane C."/>
            <person name="Cook D.R."/>
            <person name="May G.D."/>
            <person name="Xu X."/>
            <person name="Jackson S.A."/>
        </authorList>
    </citation>
    <scope>NUCLEOTIDE SEQUENCE [LARGE SCALE GENOMIC DNA]</scope>
</reference>
<proteinExistence type="inferred from homology"/>
<evidence type="ECO:0000313" key="3">
    <source>
        <dbReference type="Proteomes" id="UP000075243"/>
    </source>
</evidence>
<dbReference type="PANTHER" id="PTHR11926">
    <property type="entry name" value="GLUCOSYL/GLUCURONOSYL TRANSFERASES"/>
    <property type="match status" value="1"/>
</dbReference>
<accession>A0A151RGP2</accession>
<keyword evidence="3" id="KW-1185">Reference proteome</keyword>
<dbReference type="SUPFAM" id="SSF53756">
    <property type="entry name" value="UDP-Glycosyltransferase/glycogen phosphorylase"/>
    <property type="match status" value="1"/>
</dbReference>
<evidence type="ECO:0000256" key="1">
    <source>
        <dbReference type="ARBA" id="ARBA00009995"/>
    </source>
</evidence>
<gene>
    <name evidence="2" type="ORF">KK1_037009</name>
</gene>